<evidence type="ECO:0000256" key="3">
    <source>
        <dbReference type="ARBA" id="ARBA00022801"/>
    </source>
</evidence>
<dbReference type="InterPro" id="IPR001328">
    <property type="entry name" value="Pept_tRNA_hydro"/>
</dbReference>
<dbReference type="GO" id="GO:0004045">
    <property type="term" value="F:peptidyl-tRNA hydrolase activity"/>
    <property type="evidence" value="ECO:0007669"/>
    <property type="project" value="UniProtKB-EC"/>
</dbReference>
<keyword evidence="3 7" id="KW-0378">Hydrolase</keyword>
<evidence type="ECO:0000256" key="2">
    <source>
        <dbReference type="ARBA" id="ARBA00022555"/>
    </source>
</evidence>
<name>A0A4V3C571_9BACT</name>
<proteinExistence type="inferred from homology"/>
<dbReference type="NCBIfam" id="TIGR00447">
    <property type="entry name" value="pth"/>
    <property type="match status" value="1"/>
</dbReference>
<dbReference type="PROSITE" id="PS01196">
    <property type="entry name" value="PEPT_TRNA_HYDROL_2"/>
    <property type="match status" value="1"/>
</dbReference>
<evidence type="ECO:0000256" key="6">
    <source>
        <dbReference type="ARBA" id="ARBA00050038"/>
    </source>
</evidence>
<dbReference type="Gene3D" id="3.40.50.1470">
    <property type="entry name" value="Peptidyl-tRNA hydrolase"/>
    <property type="match status" value="1"/>
</dbReference>
<dbReference type="AlphaFoldDB" id="A0A4V3C571"/>
<organism evidence="7 8">
    <name type="scientific">Sediminibacterium goheungense</name>
    <dbReference type="NCBI Taxonomy" id="1086393"/>
    <lineage>
        <taxon>Bacteria</taxon>
        <taxon>Pseudomonadati</taxon>
        <taxon>Bacteroidota</taxon>
        <taxon>Chitinophagia</taxon>
        <taxon>Chitinophagales</taxon>
        <taxon>Chitinophagaceae</taxon>
        <taxon>Sediminibacterium</taxon>
    </lineage>
</organism>
<dbReference type="InterPro" id="IPR018171">
    <property type="entry name" value="Pept_tRNA_hydro_CS"/>
</dbReference>
<reference evidence="7 8" key="1">
    <citation type="submission" date="2019-03" db="EMBL/GenBank/DDBJ databases">
        <title>Genomic Encyclopedia of Archaeal and Bacterial Type Strains, Phase II (KMG-II): from individual species to whole genera.</title>
        <authorList>
            <person name="Goeker M."/>
        </authorList>
    </citation>
    <scope>NUCLEOTIDE SEQUENCE [LARGE SCALE GENOMIC DNA]</scope>
    <source>
        <strain evidence="7 8">DSM 28323</strain>
    </source>
</reference>
<dbReference type="CDD" id="cd00462">
    <property type="entry name" value="PTH"/>
    <property type="match status" value="1"/>
</dbReference>
<sequence>MVAENKTIFTETYIFISPSHTTLDYFCCAMNKFLIIGLGNIGEEYRHTRHNIGFDVVTAFVLRHNAFFKLDRLAEVAEVKWKGRTFICIKPTTYMNLSGKAFKYWMDKEKIELANTLTIVDDLALPLNKIRLRGSGSDAGHNGLKDIQLTLGTDQYPKLRFGIGNQYPKGRQVDFVLGRWLPEEQAIVQQKIDKSVEIIESFATIGLEKTMNTANNMNFL</sequence>
<comment type="caution">
    <text evidence="7">The sequence shown here is derived from an EMBL/GenBank/DDBJ whole genome shotgun (WGS) entry which is preliminary data.</text>
</comment>
<dbReference type="InterPro" id="IPR036416">
    <property type="entry name" value="Pept_tRNA_hydro_sf"/>
</dbReference>
<comment type="similarity">
    <text evidence="5">Belongs to the PTH family.</text>
</comment>
<dbReference type="EMBL" id="SNWP01000010">
    <property type="protein sequence ID" value="TDO28618.1"/>
    <property type="molecule type" value="Genomic_DNA"/>
</dbReference>
<evidence type="ECO:0000313" key="7">
    <source>
        <dbReference type="EMBL" id="TDO28618.1"/>
    </source>
</evidence>
<evidence type="ECO:0000256" key="5">
    <source>
        <dbReference type="ARBA" id="ARBA00038063"/>
    </source>
</evidence>
<dbReference type="GO" id="GO:0000049">
    <property type="term" value="F:tRNA binding"/>
    <property type="evidence" value="ECO:0007669"/>
    <property type="project" value="UniProtKB-KW"/>
</dbReference>
<evidence type="ECO:0000313" key="8">
    <source>
        <dbReference type="Proteomes" id="UP000295741"/>
    </source>
</evidence>
<dbReference type="EC" id="3.1.1.29" evidence="1"/>
<dbReference type="Pfam" id="PF01195">
    <property type="entry name" value="Pept_tRNA_hydro"/>
    <property type="match status" value="1"/>
</dbReference>
<protein>
    <recommendedName>
        <fullName evidence="6">Peptidyl-tRNA hydrolase</fullName>
        <ecNumber evidence="1">3.1.1.29</ecNumber>
    </recommendedName>
</protein>
<dbReference type="Proteomes" id="UP000295741">
    <property type="component" value="Unassembled WGS sequence"/>
</dbReference>
<evidence type="ECO:0000256" key="1">
    <source>
        <dbReference type="ARBA" id="ARBA00013260"/>
    </source>
</evidence>
<keyword evidence="8" id="KW-1185">Reference proteome</keyword>
<evidence type="ECO:0000256" key="4">
    <source>
        <dbReference type="ARBA" id="ARBA00022884"/>
    </source>
</evidence>
<keyword evidence="2" id="KW-0820">tRNA-binding</keyword>
<dbReference type="PANTHER" id="PTHR17224:SF1">
    <property type="entry name" value="PEPTIDYL-TRNA HYDROLASE"/>
    <property type="match status" value="1"/>
</dbReference>
<keyword evidence="4" id="KW-0694">RNA-binding</keyword>
<dbReference type="SUPFAM" id="SSF53178">
    <property type="entry name" value="Peptidyl-tRNA hydrolase-like"/>
    <property type="match status" value="1"/>
</dbReference>
<dbReference type="PANTHER" id="PTHR17224">
    <property type="entry name" value="PEPTIDYL-TRNA HYDROLASE"/>
    <property type="match status" value="1"/>
</dbReference>
<gene>
    <name evidence="7" type="ORF">BC659_0695</name>
</gene>
<accession>A0A4V3C571</accession>